<dbReference type="EMBL" id="JBEPMC010000024">
    <property type="protein sequence ID" value="MET3583816.1"/>
    <property type="molecule type" value="Genomic_DNA"/>
</dbReference>
<gene>
    <name evidence="1" type="ORF">ABID19_006882</name>
</gene>
<protein>
    <submittedName>
        <fullName evidence="1">Uncharacterized protein</fullName>
    </submittedName>
</protein>
<evidence type="ECO:0000313" key="1">
    <source>
        <dbReference type="EMBL" id="MET3583816.1"/>
    </source>
</evidence>
<evidence type="ECO:0000313" key="2">
    <source>
        <dbReference type="Proteomes" id="UP001549204"/>
    </source>
</evidence>
<dbReference type="RefSeq" id="WP_263807210.1">
    <property type="nucleotide sequence ID" value="NZ_JBEPMC010000024.1"/>
</dbReference>
<comment type="caution">
    <text evidence="1">The sequence shown here is derived from an EMBL/GenBank/DDBJ whole genome shotgun (WGS) entry which is preliminary data.</text>
</comment>
<reference evidence="1 2" key="1">
    <citation type="submission" date="2024-06" db="EMBL/GenBank/DDBJ databases">
        <title>Genomic Encyclopedia of Type Strains, Phase IV (KMG-IV): sequencing the most valuable type-strain genomes for metagenomic binning, comparative biology and taxonomic classification.</title>
        <authorList>
            <person name="Goeker M."/>
        </authorList>
    </citation>
    <scope>NUCLEOTIDE SEQUENCE [LARGE SCALE GENOMIC DNA]</scope>
    <source>
        <strain evidence="1 2">DSM 100022</strain>
    </source>
</reference>
<organism evidence="1 2">
    <name type="scientific">Mesorhizobium robiniae</name>
    <dbReference type="NCBI Taxonomy" id="559315"/>
    <lineage>
        <taxon>Bacteria</taxon>
        <taxon>Pseudomonadati</taxon>
        <taxon>Pseudomonadota</taxon>
        <taxon>Alphaproteobacteria</taxon>
        <taxon>Hyphomicrobiales</taxon>
        <taxon>Phyllobacteriaceae</taxon>
        <taxon>Mesorhizobium</taxon>
    </lineage>
</organism>
<dbReference type="Proteomes" id="UP001549204">
    <property type="component" value="Unassembled WGS sequence"/>
</dbReference>
<keyword evidence="2" id="KW-1185">Reference proteome</keyword>
<accession>A0ABV2GZV4</accession>
<proteinExistence type="predicted"/>
<sequence length="58" mass="6623">MTWLRSRQKRAPHQLIFFLLQLPLGHRKAKALQNITDAISDTFKPIVFFSISAAGRDA</sequence>
<name>A0ABV2GZV4_9HYPH</name>